<keyword evidence="1 2" id="KW-0711">Selenium</keyword>
<dbReference type="InterPro" id="IPR017582">
    <property type="entry name" value="SelU"/>
</dbReference>
<evidence type="ECO:0000313" key="4">
    <source>
        <dbReference type="EMBL" id="AXB06807.1"/>
    </source>
</evidence>
<dbReference type="Gene3D" id="3.40.250.10">
    <property type="entry name" value="Rhodanese-like domain"/>
    <property type="match status" value="1"/>
</dbReference>
<dbReference type="InterPro" id="IPR036873">
    <property type="entry name" value="Rhodanese-like_dom_sf"/>
</dbReference>
<name>A0A7U6BAY4_AERCA</name>
<dbReference type="InterPro" id="IPR001763">
    <property type="entry name" value="Rhodanese-like_dom"/>
</dbReference>
<dbReference type="NCBIfam" id="TIGR03167">
    <property type="entry name" value="tRNA_sel_U_synt"/>
    <property type="match status" value="1"/>
</dbReference>
<dbReference type="Pfam" id="PF26341">
    <property type="entry name" value="AAA_SelU"/>
    <property type="match status" value="1"/>
</dbReference>
<accession>A0A7U6BAY4</accession>
<feature type="domain" description="Rhodanese" evidence="3">
    <location>
        <begin position="14"/>
        <end position="137"/>
    </location>
</feature>
<dbReference type="Proteomes" id="UP000266778">
    <property type="component" value="Chromosome"/>
</dbReference>
<dbReference type="SMART" id="SM00450">
    <property type="entry name" value="RHOD"/>
    <property type="match status" value="1"/>
</dbReference>
<protein>
    <recommendedName>
        <fullName evidence="2">tRNA 2-selenouridine synthase</fullName>
        <ecNumber evidence="2">2.9.1.3</ecNumber>
    </recommendedName>
</protein>
<dbReference type="InterPro" id="IPR027417">
    <property type="entry name" value="P-loop_NTPase"/>
</dbReference>
<evidence type="ECO:0000256" key="2">
    <source>
        <dbReference type="HAMAP-Rule" id="MF_01622"/>
    </source>
</evidence>
<dbReference type="GO" id="GO:0043828">
    <property type="term" value="F:tRNA 2-selenouridine synthase activity"/>
    <property type="evidence" value="ECO:0007669"/>
    <property type="project" value="UniProtKB-EC"/>
</dbReference>
<evidence type="ECO:0000259" key="3">
    <source>
        <dbReference type="PROSITE" id="PS50206"/>
    </source>
</evidence>
<dbReference type="GO" id="GO:0002098">
    <property type="term" value="P:tRNA wobble uridine modification"/>
    <property type="evidence" value="ECO:0007669"/>
    <property type="project" value="UniProtKB-UniRule"/>
</dbReference>
<dbReference type="PANTHER" id="PTHR30401">
    <property type="entry name" value="TRNA 2-SELENOURIDINE SYNTHASE"/>
    <property type="match status" value="1"/>
</dbReference>
<dbReference type="InterPro" id="IPR058840">
    <property type="entry name" value="AAA_SelU"/>
</dbReference>
<dbReference type="NCBIfam" id="NF008750">
    <property type="entry name" value="PRK11784.1-2"/>
    <property type="match status" value="1"/>
</dbReference>
<comment type="catalytic activity">
    <reaction evidence="2">
        <text>5-methylaminomethyl-2-thiouridine(34) in tRNA + (2E)-geranyl diphosphate = 5-methylaminomethyl-S-(2E)-geranyl-thiouridine(34) in tRNA + diphosphate</text>
        <dbReference type="Rhea" id="RHEA:14085"/>
        <dbReference type="Rhea" id="RHEA-COMP:10195"/>
        <dbReference type="Rhea" id="RHEA-COMP:14654"/>
        <dbReference type="ChEBI" id="CHEBI:33019"/>
        <dbReference type="ChEBI" id="CHEBI:58057"/>
        <dbReference type="ChEBI" id="CHEBI:74455"/>
        <dbReference type="ChEBI" id="CHEBI:140632"/>
    </reaction>
</comment>
<feature type="active site" description="S-selanylcysteine intermediate" evidence="2">
    <location>
        <position position="97"/>
    </location>
</feature>
<comment type="similarity">
    <text evidence="2">Belongs to the SelU family.</text>
</comment>
<dbReference type="SUPFAM" id="SSF52540">
    <property type="entry name" value="P-loop containing nucleoside triphosphate hydrolases"/>
    <property type="match status" value="1"/>
</dbReference>
<dbReference type="EC" id="2.9.1.3" evidence="2"/>
<gene>
    <name evidence="4" type="primary">mnmH</name>
    <name evidence="2" type="synonym">selU</name>
    <name evidence="4" type="ORF">C1C91_19140</name>
</gene>
<dbReference type="PANTHER" id="PTHR30401:SF0">
    <property type="entry name" value="TRNA 2-SELENOURIDINE SYNTHASE"/>
    <property type="match status" value="1"/>
</dbReference>
<sequence length="395" mass="44739">MSTLPLATDYARIFLDEVPLIDLRAPVEFKEGAFPTAVSLPLMTDEERARVGTCYKQEGQAAAIALGHQLVGGAVRDARMEGWLARLRQQPDALLYCFRGGLRSQTVQQWLAEAGITRPRVAGGYKALRHFLIDTQAKASAECDWTVLTGMTGSGKTHMLAHITQAVDLEGHARHRGSSFGQLPGGQPGNIDFENRLAIELLQRRNRGESQFVLEDESRLIGRCALPLNLYEAMCRAPLVVVEVPQEARAEQIRTDYVQDLWLRYLEFHGPDAGWPLFAGYLTDAMARLKRRLGDKDYRELDGLLQAALREQAQSGDTRAHLVWIRLLLTRYYDPMYRYQLDNKRERILFRGAKEACLAFFAKRSPFRPLRRVPHVEVRGDPGHPVRPELFSYLV</sequence>
<comment type="catalytic activity">
    <reaction evidence="2">
        <text>5-methylaminomethyl-S-(2E)-geranyl-thiouridine(34) in tRNA + selenophosphate + H(+) = 5-methylaminomethyl-2-(Se-phospho)selenouridine(34) in tRNA + (2E)-thiogeraniol</text>
        <dbReference type="Rhea" id="RHEA:60172"/>
        <dbReference type="Rhea" id="RHEA-COMP:14654"/>
        <dbReference type="Rhea" id="RHEA-COMP:15523"/>
        <dbReference type="ChEBI" id="CHEBI:15378"/>
        <dbReference type="ChEBI" id="CHEBI:16144"/>
        <dbReference type="ChEBI" id="CHEBI:140632"/>
        <dbReference type="ChEBI" id="CHEBI:143702"/>
        <dbReference type="ChEBI" id="CHEBI:143703"/>
    </reaction>
</comment>
<dbReference type="PROSITE" id="PS50206">
    <property type="entry name" value="RHODANESE_3"/>
    <property type="match status" value="1"/>
</dbReference>
<dbReference type="SUPFAM" id="SSF52821">
    <property type="entry name" value="Rhodanese/Cell cycle control phosphatase"/>
    <property type="match status" value="1"/>
</dbReference>
<comment type="subunit">
    <text evidence="2">Monomer.</text>
</comment>
<organism evidence="4 5">
    <name type="scientific">Aeromonas caviae</name>
    <name type="common">Aeromonas punctata</name>
    <dbReference type="NCBI Taxonomy" id="648"/>
    <lineage>
        <taxon>Bacteria</taxon>
        <taxon>Pseudomonadati</taxon>
        <taxon>Pseudomonadota</taxon>
        <taxon>Gammaproteobacteria</taxon>
        <taxon>Aeromonadales</taxon>
        <taxon>Aeromonadaceae</taxon>
        <taxon>Aeromonas</taxon>
    </lineage>
</organism>
<reference evidence="4" key="1">
    <citation type="journal article" date="2019" name="J Environ">
        <title>Genetic characterization and potential molecular dissemination mechanism of tet (31) gene in Aeromonas caviae from an oxytetracycline wastewater treatment system.</title>
        <authorList>
            <person name="Shi Y."/>
            <person name="Tian Z."/>
            <person name="Leclercq S.O."/>
            <person name="Zhang H."/>
            <person name="Yang M."/>
            <person name="Zhang Y."/>
        </authorList>
    </citation>
    <scope>NUCLEOTIDE SEQUENCE</scope>
    <source>
        <strain evidence="4">T25-39</strain>
    </source>
</reference>
<dbReference type="NCBIfam" id="NF008751">
    <property type="entry name" value="PRK11784.1-3"/>
    <property type="match status" value="1"/>
</dbReference>
<dbReference type="GO" id="GO:0016765">
    <property type="term" value="F:transferase activity, transferring alkyl or aryl (other than methyl) groups"/>
    <property type="evidence" value="ECO:0007669"/>
    <property type="project" value="UniProtKB-UniRule"/>
</dbReference>
<proteinExistence type="inferred from homology"/>
<evidence type="ECO:0000256" key="1">
    <source>
        <dbReference type="ARBA" id="ARBA00023266"/>
    </source>
</evidence>
<comment type="catalytic activity">
    <reaction evidence="2">
        <text>5-methylaminomethyl-2-thiouridine(34) in tRNA + selenophosphate + (2E)-geranyl diphosphate + H2O + H(+) = 5-methylaminomethyl-2-selenouridine(34) in tRNA + (2E)-thiogeraniol + phosphate + diphosphate</text>
        <dbReference type="Rhea" id="RHEA:42716"/>
        <dbReference type="Rhea" id="RHEA-COMP:10195"/>
        <dbReference type="Rhea" id="RHEA-COMP:10196"/>
        <dbReference type="ChEBI" id="CHEBI:15377"/>
        <dbReference type="ChEBI" id="CHEBI:15378"/>
        <dbReference type="ChEBI" id="CHEBI:16144"/>
        <dbReference type="ChEBI" id="CHEBI:33019"/>
        <dbReference type="ChEBI" id="CHEBI:43474"/>
        <dbReference type="ChEBI" id="CHEBI:58057"/>
        <dbReference type="ChEBI" id="CHEBI:74455"/>
        <dbReference type="ChEBI" id="CHEBI:82743"/>
        <dbReference type="ChEBI" id="CHEBI:143703"/>
        <dbReference type="EC" id="2.9.1.3"/>
    </reaction>
</comment>
<dbReference type="EMBL" id="CP025706">
    <property type="protein sequence ID" value="AXB06807.1"/>
    <property type="molecule type" value="Genomic_DNA"/>
</dbReference>
<dbReference type="AlphaFoldDB" id="A0A7U6BAY4"/>
<evidence type="ECO:0000313" key="5">
    <source>
        <dbReference type="Proteomes" id="UP000266778"/>
    </source>
</evidence>
<dbReference type="CDD" id="cd01520">
    <property type="entry name" value="RHOD_YbbB"/>
    <property type="match status" value="1"/>
</dbReference>
<comment type="function">
    <text evidence="2">Involved in the post-transcriptional modification of the uridine at the wobble position (U34) of tRNA(Lys), tRNA(Glu) and tRNA(Gln). Catalyzes the conversion of 2-thiouridine (S2U-RNA) to 2-selenouridine (Se2U-RNA). Acts in a two-step process involving geranylation of 2-thiouridine (S2U) to S-geranyl-2-thiouridine (geS2U) and subsequent selenation of the latter derivative to 2-selenouridine (Se2U) in the tRNA chain.</text>
</comment>
<dbReference type="HAMAP" id="MF_01622">
    <property type="entry name" value="tRNA_sel_U_synth"/>
    <property type="match status" value="1"/>
</dbReference>
<keyword evidence="2" id="KW-0808">Transferase</keyword>
<comment type="catalytic activity">
    <reaction evidence="2">
        <text>5-methylaminomethyl-2-(Se-phospho)selenouridine(34) in tRNA + H2O = 5-methylaminomethyl-2-selenouridine(34) in tRNA + phosphate</text>
        <dbReference type="Rhea" id="RHEA:60176"/>
        <dbReference type="Rhea" id="RHEA-COMP:10196"/>
        <dbReference type="Rhea" id="RHEA-COMP:15523"/>
        <dbReference type="ChEBI" id="CHEBI:15377"/>
        <dbReference type="ChEBI" id="CHEBI:43474"/>
        <dbReference type="ChEBI" id="CHEBI:82743"/>
        <dbReference type="ChEBI" id="CHEBI:143702"/>
    </reaction>
</comment>